<sequence length="183" mass="21116">MDCQECQQRPATLHFSQVINGNKKEIHLCEKCAQEKGYMSQYNESFSLHNLLSGLFNFDSYQLTESQNSNAYTATQKVQCEKCGLTYNEFTRIGKFGCAHCYEAFGEKLNPIFRRVHSGNTIHDGKVPKRMGGNLHVRKQLEKERQHLQQLINEEAFEEAAQVRDRIRSLEQQLHSEQGDGDQ</sequence>
<evidence type="ECO:0000259" key="2">
    <source>
        <dbReference type="PROSITE" id="PS50151"/>
    </source>
</evidence>
<dbReference type="GO" id="GO:0046870">
    <property type="term" value="F:cadmium ion binding"/>
    <property type="evidence" value="ECO:0007669"/>
    <property type="project" value="TreeGrafter"/>
</dbReference>
<reference evidence="3 4" key="1">
    <citation type="submission" date="2013-08" db="EMBL/GenBank/DDBJ databases">
        <authorList>
            <person name="Huang J."/>
            <person name="Wang G."/>
        </authorList>
    </citation>
    <scope>NUCLEOTIDE SEQUENCE [LARGE SCALE GENOMIC DNA]</scope>
    <source>
        <strain evidence="3 4">JSM 072002</strain>
    </source>
</reference>
<dbReference type="InterPro" id="IPR001943">
    <property type="entry name" value="UVR_dom"/>
</dbReference>
<protein>
    <recommendedName>
        <fullName evidence="2">UVR domain-containing protein</fullName>
    </recommendedName>
</protein>
<dbReference type="InterPro" id="IPR036876">
    <property type="entry name" value="UVR_dom_sf"/>
</dbReference>
<dbReference type="PANTHER" id="PTHR38430">
    <property type="entry name" value="PROTEIN-ARGININE KINASE ACTIVATOR PROTEIN"/>
    <property type="match status" value="1"/>
</dbReference>
<comment type="caution">
    <text evidence="3">The sequence shown here is derived from an EMBL/GenBank/DDBJ whole genome shotgun (WGS) entry which is preliminary data.</text>
</comment>
<evidence type="ECO:0000313" key="3">
    <source>
        <dbReference type="EMBL" id="KGX85413.1"/>
    </source>
</evidence>
<dbReference type="RefSeq" id="WP_036835611.1">
    <property type="nucleotide sequence ID" value="NZ_AVPG01000023.1"/>
</dbReference>
<dbReference type="eggNOG" id="COG3880">
    <property type="taxonomic scope" value="Bacteria"/>
</dbReference>
<keyword evidence="4" id="KW-1185">Reference proteome</keyword>
<dbReference type="OrthoDB" id="9788704at2"/>
<keyword evidence="1" id="KW-0175">Coiled coil</keyword>
<dbReference type="GO" id="GO:1990170">
    <property type="term" value="P:stress response to cadmium ion"/>
    <property type="evidence" value="ECO:0007669"/>
    <property type="project" value="TreeGrafter"/>
</dbReference>
<dbReference type="PANTHER" id="PTHR38430:SF1">
    <property type="entry name" value="PROTEIN-ARGININE KINASE ACTIVATOR PROTEIN"/>
    <property type="match status" value="1"/>
</dbReference>
<dbReference type="InterPro" id="IPR025542">
    <property type="entry name" value="YacH"/>
</dbReference>
<feature type="domain" description="UVR" evidence="2">
    <location>
        <begin position="138"/>
        <end position="173"/>
    </location>
</feature>
<feature type="coiled-coil region" evidence="1">
    <location>
        <begin position="134"/>
        <end position="180"/>
    </location>
</feature>
<dbReference type="GO" id="GO:0050897">
    <property type="term" value="F:cobalt ion binding"/>
    <property type="evidence" value="ECO:0007669"/>
    <property type="project" value="TreeGrafter"/>
</dbReference>
<name>A0A0A5G2P7_9BACI</name>
<dbReference type="AlphaFoldDB" id="A0A0A5G2P7"/>
<evidence type="ECO:0000313" key="4">
    <source>
        <dbReference type="Proteomes" id="UP000030401"/>
    </source>
</evidence>
<dbReference type="PROSITE" id="PS50151">
    <property type="entry name" value="UVR"/>
    <property type="match status" value="1"/>
</dbReference>
<dbReference type="STRING" id="1385512.N784_09470"/>
<dbReference type="GO" id="GO:0005507">
    <property type="term" value="F:copper ion binding"/>
    <property type="evidence" value="ECO:0007669"/>
    <property type="project" value="TreeGrafter"/>
</dbReference>
<accession>A0A0A5G2P7</accession>
<dbReference type="Proteomes" id="UP000030401">
    <property type="component" value="Unassembled WGS sequence"/>
</dbReference>
<proteinExistence type="predicted"/>
<dbReference type="GO" id="GO:1990169">
    <property type="term" value="P:stress response to copper ion"/>
    <property type="evidence" value="ECO:0007669"/>
    <property type="project" value="TreeGrafter"/>
</dbReference>
<gene>
    <name evidence="3" type="ORF">N784_09470</name>
</gene>
<dbReference type="Pfam" id="PF02151">
    <property type="entry name" value="UVR"/>
    <property type="match status" value="1"/>
</dbReference>
<organism evidence="3 4">
    <name type="scientific">Pontibacillus litoralis JSM 072002</name>
    <dbReference type="NCBI Taxonomy" id="1385512"/>
    <lineage>
        <taxon>Bacteria</taxon>
        <taxon>Bacillati</taxon>
        <taxon>Bacillota</taxon>
        <taxon>Bacilli</taxon>
        <taxon>Bacillales</taxon>
        <taxon>Bacillaceae</taxon>
        <taxon>Pontibacillus</taxon>
    </lineage>
</organism>
<dbReference type="SUPFAM" id="SSF46600">
    <property type="entry name" value="C-terminal UvrC-binding domain of UvrB"/>
    <property type="match status" value="1"/>
</dbReference>
<dbReference type="PIRSF" id="PIRSF015034">
    <property type="entry name" value="YacH"/>
    <property type="match status" value="1"/>
</dbReference>
<dbReference type="GO" id="GO:0008270">
    <property type="term" value="F:zinc ion binding"/>
    <property type="evidence" value="ECO:0007669"/>
    <property type="project" value="TreeGrafter"/>
</dbReference>
<evidence type="ECO:0000256" key="1">
    <source>
        <dbReference type="SAM" id="Coils"/>
    </source>
</evidence>
<dbReference type="EMBL" id="AVPG01000023">
    <property type="protein sequence ID" value="KGX85413.1"/>
    <property type="molecule type" value="Genomic_DNA"/>
</dbReference>